<sequence length="152" mass="15644">MTASDAVFVAKGIAPTDYSTEIVKEISIMEPGLILKTATVLLALGALGGLLMAGMRFAGRPHPPAWLAMLHGVLAASAITLLAYAAATIGLPVLAIVALALFLVAAAGGAVLNLGYHWKMIALPKWLIVVHAGIAVLGFVLLLIATWVPSRG</sequence>
<accession>A0ABX4V2G3</accession>
<feature type="transmembrane region" description="Helical" evidence="1">
    <location>
        <begin position="33"/>
        <end position="53"/>
    </location>
</feature>
<dbReference type="EMBL" id="PNXY01000013">
    <property type="protein sequence ID" value="PMS29343.1"/>
    <property type="molecule type" value="Genomic_DNA"/>
</dbReference>
<evidence type="ECO:0008006" key="4">
    <source>
        <dbReference type="Google" id="ProtNLM"/>
    </source>
</evidence>
<organism evidence="2 3">
    <name type="scientific">Paraburkholderia rhynchosiae</name>
    <dbReference type="NCBI Taxonomy" id="487049"/>
    <lineage>
        <taxon>Bacteria</taxon>
        <taxon>Pseudomonadati</taxon>
        <taxon>Pseudomonadota</taxon>
        <taxon>Betaproteobacteria</taxon>
        <taxon>Burkholderiales</taxon>
        <taxon>Burkholderiaceae</taxon>
        <taxon>Paraburkholderia</taxon>
    </lineage>
</organism>
<feature type="transmembrane region" description="Helical" evidence="1">
    <location>
        <begin position="93"/>
        <end position="114"/>
    </location>
</feature>
<evidence type="ECO:0000313" key="3">
    <source>
        <dbReference type="Proteomes" id="UP000235659"/>
    </source>
</evidence>
<gene>
    <name evidence="2" type="ORF">C0Z16_19480</name>
</gene>
<keyword evidence="1" id="KW-1133">Transmembrane helix</keyword>
<name>A0ABX4V2G3_9BURK</name>
<keyword evidence="1" id="KW-0472">Membrane</keyword>
<evidence type="ECO:0000313" key="2">
    <source>
        <dbReference type="EMBL" id="PMS29343.1"/>
    </source>
</evidence>
<proteinExistence type="predicted"/>
<keyword evidence="1" id="KW-0812">Transmembrane</keyword>
<keyword evidence="3" id="KW-1185">Reference proteome</keyword>
<evidence type="ECO:0000256" key="1">
    <source>
        <dbReference type="SAM" id="Phobius"/>
    </source>
</evidence>
<dbReference type="Proteomes" id="UP000235659">
    <property type="component" value="Unassembled WGS sequence"/>
</dbReference>
<protein>
    <recommendedName>
        <fullName evidence="4">DUF420 domain-containing protein</fullName>
    </recommendedName>
</protein>
<reference evidence="2 3" key="1">
    <citation type="submission" date="2018-01" db="EMBL/GenBank/DDBJ databases">
        <title>Whole genome analyses suggest that Burkholderia sensu lato contains two further novel genera in the rhizoxinica-symbiotica group Mycetohabitans gen. nov., and Trinickia gen. nov.: implications for the evolution of diazotrophy and nodulation in the Burkholderiaceae.</title>
        <authorList>
            <person name="Estrada-de los Santos P."/>
            <person name="Palmer M."/>
            <person name="Chavez-Ramirez B."/>
            <person name="Beukes C."/>
            <person name="Steenkamp E.T."/>
            <person name="Hirsch A.M."/>
            <person name="Manyaka P."/>
            <person name="Maluk M."/>
            <person name="Lafos M."/>
            <person name="Crook M."/>
            <person name="Gross E."/>
            <person name="Simon M.F."/>
            <person name="Bueno dos Reis Junior F."/>
            <person name="Poole P.S."/>
            <person name="Venter S.N."/>
            <person name="James E.K."/>
        </authorList>
    </citation>
    <scope>NUCLEOTIDE SEQUENCE [LARGE SCALE GENOMIC DNA]</scope>
    <source>
        <strain evidence="2 3">WSM 3937</strain>
    </source>
</reference>
<feature type="transmembrane region" description="Helical" evidence="1">
    <location>
        <begin position="126"/>
        <end position="148"/>
    </location>
</feature>
<comment type="caution">
    <text evidence="2">The sequence shown here is derived from an EMBL/GenBank/DDBJ whole genome shotgun (WGS) entry which is preliminary data.</text>
</comment>
<feature type="transmembrane region" description="Helical" evidence="1">
    <location>
        <begin position="65"/>
        <end position="87"/>
    </location>
</feature>